<dbReference type="Ensembl" id="ENSSDUT00000024209.1">
    <property type="protein sequence ID" value="ENSSDUP00000023765.1"/>
    <property type="gene ID" value="ENSSDUG00000017276.1"/>
</dbReference>
<dbReference type="Proteomes" id="UP000261420">
    <property type="component" value="Unplaced"/>
</dbReference>
<evidence type="ECO:0000313" key="1">
    <source>
        <dbReference type="Ensembl" id="ENSSDUP00000023765.1"/>
    </source>
</evidence>
<organism evidence="1 2">
    <name type="scientific">Seriola dumerili</name>
    <name type="common">Greater amberjack</name>
    <name type="synonym">Caranx dumerili</name>
    <dbReference type="NCBI Taxonomy" id="41447"/>
    <lineage>
        <taxon>Eukaryota</taxon>
        <taxon>Metazoa</taxon>
        <taxon>Chordata</taxon>
        <taxon>Craniata</taxon>
        <taxon>Vertebrata</taxon>
        <taxon>Euteleostomi</taxon>
        <taxon>Actinopterygii</taxon>
        <taxon>Neopterygii</taxon>
        <taxon>Teleostei</taxon>
        <taxon>Neoteleostei</taxon>
        <taxon>Acanthomorphata</taxon>
        <taxon>Carangaria</taxon>
        <taxon>Carangiformes</taxon>
        <taxon>Carangidae</taxon>
        <taxon>Seriola</taxon>
    </lineage>
</organism>
<gene>
    <name evidence="1" type="primary">NMRK2</name>
</gene>
<proteinExistence type="predicted"/>
<dbReference type="AlphaFoldDB" id="A0A3B4V0Z0"/>
<name>A0A3B4V0Z0_SERDU</name>
<reference evidence="1" key="1">
    <citation type="submission" date="2025-08" db="UniProtKB">
        <authorList>
            <consortium name="Ensembl"/>
        </authorList>
    </citation>
    <scope>IDENTIFICATION</scope>
</reference>
<sequence length="77" mass="8694">MPLSSSHDQIEVGEDDFKQYDVTTALDMDIVPKSDKEEKTHILIVEGFPSVSSLGISYSHHTGTCDSFFFFFLTLNF</sequence>
<dbReference type="GeneTree" id="ENSGT00940000159842"/>
<evidence type="ECO:0000313" key="2">
    <source>
        <dbReference type="Proteomes" id="UP000261420"/>
    </source>
</evidence>
<protein>
    <submittedName>
        <fullName evidence="1">Nicotinamide riboside kinase 2</fullName>
    </submittedName>
</protein>
<accession>A0A3B4V0Z0</accession>
<keyword evidence="2" id="KW-1185">Reference proteome</keyword>
<reference evidence="1" key="2">
    <citation type="submission" date="2025-09" db="UniProtKB">
        <authorList>
            <consortium name="Ensembl"/>
        </authorList>
    </citation>
    <scope>IDENTIFICATION</scope>
</reference>